<dbReference type="Gene3D" id="3.30.1490.70">
    <property type="match status" value="1"/>
</dbReference>
<dbReference type="Gene3D" id="3.30.470.30">
    <property type="entry name" value="DNA ligase/mRNA capping enzyme"/>
    <property type="match status" value="1"/>
</dbReference>
<gene>
    <name evidence="9" type="ORF">F506_14110</name>
</gene>
<keyword evidence="4" id="KW-0227">DNA damage</keyword>
<protein>
    <submittedName>
        <fullName evidence="9">DNA ligase</fullName>
    </submittedName>
</protein>
<evidence type="ECO:0000259" key="8">
    <source>
        <dbReference type="Pfam" id="PF14743"/>
    </source>
</evidence>
<keyword evidence="2 9" id="KW-0436">Ligase</keyword>
<dbReference type="SUPFAM" id="SSF50249">
    <property type="entry name" value="Nucleic acid-binding proteins"/>
    <property type="match status" value="1"/>
</dbReference>
<dbReference type="Gene3D" id="2.40.50.140">
    <property type="entry name" value="Nucleic acid-binding proteins"/>
    <property type="match status" value="1"/>
</dbReference>
<feature type="domain" description="ATP-dependent DNA ligase family profile" evidence="7">
    <location>
        <begin position="66"/>
        <end position="187"/>
    </location>
</feature>
<keyword evidence="3" id="KW-0235">DNA replication</keyword>
<dbReference type="CDD" id="cd07896">
    <property type="entry name" value="Adenylation_kDNA_ligase_like"/>
    <property type="match status" value="1"/>
</dbReference>
<dbReference type="InterPro" id="IPR012310">
    <property type="entry name" value="DNA_ligase_ATP-dep_cent"/>
</dbReference>
<dbReference type="SUPFAM" id="SSF56091">
    <property type="entry name" value="DNA ligase/mRNA capping enzyme, catalytic domain"/>
    <property type="match status" value="1"/>
</dbReference>
<reference evidence="10" key="1">
    <citation type="journal article" date="2015" name="Genome Announc.">
        <title>Complete Genome Sequence of Herbaspirillum hiltneri N3 (DSM 17495), Isolated from Surface-Sterilized Wheat Roots.</title>
        <authorList>
            <person name="Guizelini D."/>
            <person name="Saizaki P.M."/>
            <person name="Coimbra N.A."/>
            <person name="Weiss V.A."/>
            <person name="Faoro H."/>
            <person name="Sfeir M.Z."/>
            <person name="Baura V.A."/>
            <person name="Monteiro R.A."/>
            <person name="Chubatsu L.S."/>
            <person name="Souza E.M."/>
            <person name="Cruz L.M."/>
            <person name="Pedrosa F.O."/>
            <person name="Raittz R.T."/>
            <person name="Marchaukoski J.N."/>
            <person name="Steffens M.B."/>
        </authorList>
    </citation>
    <scope>NUCLEOTIDE SEQUENCE [LARGE SCALE GENOMIC DNA]</scope>
    <source>
        <strain evidence="10">N3</strain>
    </source>
</reference>
<dbReference type="PANTHER" id="PTHR47810">
    <property type="entry name" value="DNA LIGASE"/>
    <property type="match status" value="1"/>
</dbReference>
<comment type="catalytic activity">
    <reaction evidence="6">
        <text>ATP + (deoxyribonucleotide)n-3'-hydroxyl + 5'-phospho-(deoxyribonucleotide)m = (deoxyribonucleotide)n+m + AMP + diphosphate.</text>
        <dbReference type="EC" id="6.5.1.1"/>
    </reaction>
</comment>
<proteinExistence type="predicted"/>
<evidence type="ECO:0000256" key="6">
    <source>
        <dbReference type="ARBA" id="ARBA00034003"/>
    </source>
</evidence>
<evidence type="ECO:0000313" key="9">
    <source>
        <dbReference type="EMBL" id="AKZ65379.1"/>
    </source>
</evidence>
<dbReference type="GO" id="GO:0016874">
    <property type="term" value="F:ligase activity"/>
    <property type="evidence" value="ECO:0007669"/>
    <property type="project" value="UniProtKB-KW"/>
</dbReference>
<evidence type="ECO:0000256" key="2">
    <source>
        <dbReference type="ARBA" id="ARBA00022598"/>
    </source>
</evidence>
<feature type="domain" description="DNA ligase OB-like" evidence="8">
    <location>
        <begin position="201"/>
        <end position="266"/>
    </location>
</feature>
<keyword evidence="10" id="KW-1185">Reference proteome</keyword>
<evidence type="ECO:0000256" key="5">
    <source>
        <dbReference type="ARBA" id="ARBA00023204"/>
    </source>
</evidence>
<name>A0ABM5V744_9BURK</name>
<dbReference type="PANTHER" id="PTHR47810:SF1">
    <property type="entry name" value="DNA LIGASE B"/>
    <property type="match status" value="1"/>
</dbReference>
<evidence type="ECO:0000256" key="3">
    <source>
        <dbReference type="ARBA" id="ARBA00022705"/>
    </source>
</evidence>
<evidence type="ECO:0000256" key="1">
    <source>
        <dbReference type="ARBA" id="ARBA00001968"/>
    </source>
</evidence>
<accession>A0ABM5V744</accession>
<dbReference type="CDD" id="cd08041">
    <property type="entry name" value="OBF_kDNA_ligase_like"/>
    <property type="match status" value="1"/>
</dbReference>
<keyword evidence="5" id="KW-0234">DNA repair</keyword>
<dbReference type="Pfam" id="PF01068">
    <property type="entry name" value="DNA_ligase_A_M"/>
    <property type="match status" value="1"/>
</dbReference>
<comment type="cofactor">
    <cofactor evidence="1">
        <name>a divalent metal cation</name>
        <dbReference type="ChEBI" id="CHEBI:60240"/>
    </cofactor>
</comment>
<dbReference type="NCBIfam" id="NF006592">
    <property type="entry name" value="PRK09125.1"/>
    <property type="match status" value="1"/>
</dbReference>
<dbReference type="Proteomes" id="UP000063429">
    <property type="component" value="Chromosome"/>
</dbReference>
<sequence length="268" mass="29874">MFLFFAHGVATAERAPVMLANVYRPGIALEDYWVSEKYDGVRGLWDGRRLLTRGGETIHAPAWFVAGWPAVPLDGELWAGRGGFQQAVSTVRQQTPDDKAWSKMRFMVFDMPGQAGDFTSRLRTTRSTVQQMNLPWVQAVEQRKVADHAALQALLDRTVAQGGEGLMLHRGSSLYRAERNDDLLKFKPYEDTEARVVGHLPGKGKYAGMLGALEVETPGGVRFKLGSGLTDAQRRDPPAIGALVTYRYRGFNDSGIPRFAVFMRVREE</sequence>
<dbReference type="Pfam" id="PF14743">
    <property type="entry name" value="DNA_ligase_OB_2"/>
    <property type="match status" value="1"/>
</dbReference>
<organism evidence="9 10">
    <name type="scientific">Herbaspirillum hiltneri N3</name>
    <dbReference type="NCBI Taxonomy" id="1262470"/>
    <lineage>
        <taxon>Bacteria</taxon>
        <taxon>Pseudomonadati</taxon>
        <taxon>Pseudomonadota</taxon>
        <taxon>Betaproteobacteria</taxon>
        <taxon>Burkholderiales</taxon>
        <taxon>Oxalobacteraceae</taxon>
        <taxon>Herbaspirillum</taxon>
    </lineage>
</organism>
<dbReference type="EMBL" id="CP011409">
    <property type="protein sequence ID" value="AKZ65379.1"/>
    <property type="molecule type" value="Genomic_DNA"/>
</dbReference>
<dbReference type="InterPro" id="IPR029319">
    <property type="entry name" value="DNA_ligase_OB"/>
</dbReference>
<dbReference type="InterPro" id="IPR012340">
    <property type="entry name" value="NA-bd_OB-fold"/>
</dbReference>
<evidence type="ECO:0000259" key="7">
    <source>
        <dbReference type="Pfam" id="PF01068"/>
    </source>
</evidence>
<dbReference type="InterPro" id="IPR050326">
    <property type="entry name" value="NAD_dep_DNA_ligaseB"/>
</dbReference>
<evidence type="ECO:0000256" key="4">
    <source>
        <dbReference type="ARBA" id="ARBA00022763"/>
    </source>
</evidence>
<evidence type="ECO:0000313" key="10">
    <source>
        <dbReference type="Proteomes" id="UP000063429"/>
    </source>
</evidence>